<name>A0A565B2U9_9BRAS</name>
<evidence type="ECO:0000313" key="1">
    <source>
        <dbReference type="EMBL" id="VVA95424.1"/>
    </source>
</evidence>
<dbReference type="Proteomes" id="UP000489600">
    <property type="component" value="Unassembled WGS sequence"/>
</dbReference>
<dbReference type="PANTHER" id="PTHR33116">
    <property type="entry name" value="REVERSE TRANSCRIPTASE ZINC-BINDING DOMAIN-CONTAINING PROTEIN-RELATED-RELATED"/>
    <property type="match status" value="1"/>
</dbReference>
<dbReference type="AlphaFoldDB" id="A0A565B2U9"/>
<dbReference type="PANTHER" id="PTHR33116:SF84">
    <property type="entry name" value="RNA-DIRECTED DNA POLYMERASE"/>
    <property type="match status" value="1"/>
</dbReference>
<evidence type="ECO:0008006" key="3">
    <source>
        <dbReference type="Google" id="ProtNLM"/>
    </source>
</evidence>
<dbReference type="OrthoDB" id="1744683at2759"/>
<comment type="caution">
    <text evidence="1">The sequence shown here is derived from an EMBL/GenBank/DDBJ whole genome shotgun (WGS) entry which is preliminary data.</text>
</comment>
<reference evidence="1" key="1">
    <citation type="submission" date="2019-07" db="EMBL/GenBank/DDBJ databases">
        <authorList>
            <person name="Dittberner H."/>
        </authorList>
    </citation>
    <scope>NUCLEOTIDE SEQUENCE [LARGE SCALE GENOMIC DNA]</scope>
</reference>
<sequence>MINFWTSVFPLPKKCLDALEKMCSGYLWKSIPSSARGAKVSWSSVCTPKKCGGLGLKRLKAWNQVFTLKLIWLLFTKSGSLWVSWVHKVLIKGRLFWDISPQSAGSWLWRRILKIRALARPLLFTVLGSGLQALFWHDDWTNLGPLIDITGPAGPMVTGVSNMAVVAQVVHNGVWVVPQGRSPLCALLRACLPTVPTLVDTSIDHYQWRNSINTSPGMFSSSLTWERLHPLGTLISWKSAVWFVNHIPKHAFFALDCYERQTSHKRSHYQLGLNNRSRLLVVHRK</sequence>
<dbReference type="EMBL" id="CABITT030000002">
    <property type="protein sequence ID" value="VVA95424.1"/>
    <property type="molecule type" value="Genomic_DNA"/>
</dbReference>
<gene>
    <name evidence="1" type="ORF">ANE_LOCUS5869</name>
</gene>
<keyword evidence="2" id="KW-1185">Reference proteome</keyword>
<proteinExistence type="predicted"/>
<evidence type="ECO:0000313" key="2">
    <source>
        <dbReference type="Proteomes" id="UP000489600"/>
    </source>
</evidence>
<organism evidence="1 2">
    <name type="scientific">Arabis nemorensis</name>
    <dbReference type="NCBI Taxonomy" id="586526"/>
    <lineage>
        <taxon>Eukaryota</taxon>
        <taxon>Viridiplantae</taxon>
        <taxon>Streptophyta</taxon>
        <taxon>Embryophyta</taxon>
        <taxon>Tracheophyta</taxon>
        <taxon>Spermatophyta</taxon>
        <taxon>Magnoliopsida</taxon>
        <taxon>eudicotyledons</taxon>
        <taxon>Gunneridae</taxon>
        <taxon>Pentapetalae</taxon>
        <taxon>rosids</taxon>
        <taxon>malvids</taxon>
        <taxon>Brassicales</taxon>
        <taxon>Brassicaceae</taxon>
        <taxon>Arabideae</taxon>
        <taxon>Arabis</taxon>
    </lineage>
</organism>
<accession>A0A565B2U9</accession>
<protein>
    <recommendedName>
        <fullName evidence="3">Reverse transcriptase zinc-binding domain-containing protein</fullName>
    </recommendedName>
</protein>